<evidence type="ECO:0000256" key="1">
    <source>
        <dbReference type="SAM" id="MobiDB-lite"/>
    </source>
</evidence>
<dbReference type="EMBL" id="SRLO01000159">
    <property type="protein sequence ID" value="TNN70708.1"/>
    <property type="molecule type" value="Genomic_DNA"/>
</dbReference>
<accession>A0A4Z2HYH0</accession>
<evidence type="ECO:0000313" key="3">
    <source>
        <dbReference type="Proteomes" id="UP000314294"/>
    </source>
</evidence>
<keyword evidence="3" id="KW-1185">Reference proteome</keyword>
<dbReference type="Proteomes" id="UP000314294">
    <property type="component" value="Unassembled WGS sequence"/>
</dbReference>
<sequence length="95" mass="10443">MAGRRPGKQGRPRMLEAAVEVLKDDEDMMSAISGCSLSSWDEGHTVRRGTKRQKGSSTSPTVMPRSNKDKTGMMWGTEVLERALDSVVTGEVFLE</sequence>
<name>A0A4Z2HYH0_9TELE</name>
<comment type="caution">
    <text evidence="2">The sequence shown here is derived from an EMBL/GenBank/DDBJ whole genome shotgun (WGS) entry which is preliminary data.</text>
</comment>
<protein>
    <submittedName>
        <fullName evidence="2">Uncharacterized protein</fullName>
    </submittedName>
</protein>
<evidence type="ECO:0000313" key="2">
    <source>
        <dbReference type="EMBL" id="TNN70708.1"/>
    </source>
</evidence>
<reference evidence="2 3" key="1">
    <citation type="submission" date="2019-03" db="EMBL/GenBank/DDBJ databases">
        <title>First draft genome of Liparis tanakae, snailfish: a comprehensive survey of snailfish specific genes.</title>
        <authorList>
            <person name="Kim W."/>
            <person name="Song I."/>
            <person name="Jeong J.-H."/>
            <person name="Kim D."/>
            <person name="Kim S."/>
            <person name="Ryu S."/>
            <person name="Song J.Y."/>
            <person name="Lee S.K."/>
        </authorList>
    </citation>
    <scope>NUCLEOTIDE SEQUENCE [LARGE SCALE GENOMIC DNA]</scope>
    <source>
        <tissue evidence="2">Muscle</tissue>
    </source>
</reference>
<dbReference type="AlphaFoldDB" id="A0A4Z2HYH0"/>
<organism evidence="2 3">
    <name type="scientific">Liparis tanakae</name>
    <name type="common">Tanaka's snailfish</name>
    <dbReference type="NCBI Taxonomy" id="230148"/>
    <lineage>
        <taxon>Eukaryota</taxon>
        <taxon>Metazoa</taxon>
        <taxon>Chordata</taxon>
        <taxon>Craniata</taxon>
        <taxon>Vertebrata</taxon>
        <taxon>Euteleostomi</taxon>
        <taxon>Actinopterygii</taxon>
        <taxon>Neopterygii</taxon>
        <taxon>Teleostei</taxon>
        <taxon>Neoteleostei</taxon>
        <taxon>Acanthomorphata</taxon>
        <taxon>Eupercaria</taxon>
        <taxon>Perciformes</taxon>
        <taxon>Cottioidei</taxon>
        <taxon>Cottales</taxon>
        <taxon>Liparidae</taxon>
        <taxon>Liparis</taxon>
    </lineage>
</organism>
<feature type="region of interest" description="Disordered" evidence="1">
    <location>
        <begin position="34"/>
        <end position="73"/>
    </location>
</feature>
<proteinExistence type="predicted"/>
<gene>
    <name evidence="2" type="ORF">EYF80_018991</name>
</gene>